<proteinExistence type="predicted"/>
<dbReference type="InterPro" id="IPR043129">
    <property type="entry name" value="ATPase_NBD"/>
</dbReference>
<keyword evidence="3" id="KW-1185">Reference proteome</keyword>
<organism evidence="2 3">
    <name type="scientific">Okibacterium fritillariae</name>
    <dbReference type="NCBI Taxonomy" id="123320"/>
    <lineage>
        <taxon>Bacteria</taxon>
        <taxon>Bacillati</taxon>
        <taxon>Actinomycetota</taxon>
        <taxon>Actinomycetes</taxon>
        <taxon>Micrococcales</taxon>
        <taxon>Microbacteriaceae</taxon>
        <taxon>Okibacterium</taxon>
    </lineage>
</organism>
<dbReference type="RefSeq" id="WP_079726872.1">
    <property type="nucleotide sequence ID" value="NZ_FUZP01000001.1"/>
</dbReference>
<dbReference type="Proteomes" id="UP000190857">
    <property type="component" value="Unassembled WGS sequence"/>
</dbReference>
<sequence length="328" mass="33455">MTHIRHRLAIDGGQTGIRLRLTEEAAGEAGGPARSRVLAELDEPGVLTDRSVVDQVAERVVAFAASAAVHIDEVAVGLSGLTPAGAKPDDLLRHTRAVGVDGVALAHDSVTGYLAANGTEAGVVLAIGTGSVTLAASDTRTAKVDGWGYLLGDAGSGFWLGRAGLDAVMRAYDGRGPATALSTPAVDVFGPEDEMYMRLQGDTRRVSLVASFARTVVEAAAAGDAVALAITQGAAEELAVSGTSALSRTGWMPGSPARASWVGSLLTHSAVLRAHVDEYLAARTGGLTLEHPFGGPLDGVSTLLDVAGSHPLHALIHTANIGTADPVR</sequence>
<dbReference type="PANTHER" id="PTHR43190">
    <property type="entry name" value="N-ACETYL-D-GLUCOSAMINE KINASE"/>
    <property type="match status" value="1"/>
</dbReference>
<dbReference type="Gene3D" id="3.30.420.40">
    <property type="match status" value="2"/>
</dbReference>
<dbReference type="STRING" id="123320.SAMN06309945_0680"/>
<dbReference type="InterPro" id="IPR002731">
    <property type="entry name" value="ATPase_BadF"/>
</dbReference>
<evidence type="ECO:0000313" key="3">
    <source>
        <dbReference type="Proteomes" id="UP000190857"/>
    </source>
</evidence>
<gene>
    <name evidence="2" type="ORF">SAMN06309945_0680</name>
</gene>
<dbReference type="EMBL" id="FUZP01000001">
    <property type="protein sequence ID" value="SKC40906.1"/>
    <property type="molecule type" value="Genomic_DNA"/>
</dbReference>
<evidence type="ECO:0000313" key="2">
    <source>
        <dbReference type="EMBL" id="SKC40906.1"/>
    </source>
</evidence>
<name>A0A1T5IP02_9MICO</name>
<dbReference type="InterPro" id="IPR052519">
    <property type="entry name" value="Euk-type_GlcNAc_Kinase"/>
</dbReference>
<evidence type="ECO:0000259" key="1">
    <source>
        <dbReference type="Pfam" id="PF01869"/>
    </source>
</evidence>
<feature type="domain" description="ATPase BadF/BadG/BcrA/BcrD type" evidence="1">
    <location>
        <begin position="10"/>
        <end position="275"/>
    </location>
</feature>
<dbReference type="AlphaFoldDB" id="A0A1T5IP02"/>
<accession>A0A1T5IP02</accession>
<dbReference type="Pfam" id="PF01869">
    <property type="entry name" value="BcrAD_BadFG"/>
    <property type="match status" value="1"/>
</dbReference>
<protein>
    <submittedName>
        <fullName evidence="2">BadF-type ATPase</fullName>
    </submittedName>
</protein>
<dbReference type="OrthoDB" id="8701357at2"/>
<dbReference type="PANTHER" id="PTHR43190:SF3">
    <property type="entry name" value="N-ACETYL-D-GLUCOSAMINE KINASE"/>
    <property type="match status" value="1"/>
</dbReference>
<dbReference type="SUPFAM" id="SSF53067">
    <property type="entry name" value="Actin-like ATPase domain"/>
    <property type="match status" value="1"/>
</dbReference>
<reference evidence="2 3" key="1">
    <citation type="submission" date="2017-02" db="EMBL/GenBank/DDBJ databases">
        <authorList>
            <person name="Peterson S.W."/>
        </authorList>
    </citation>
    <scope>NUCLEOTIDE SEQUENCE [LARGE SCALE GENOMIC DNA]</scope>
    <source>
        <strain evidence="2 3">VKM Ac-2059</strain>
    </source>
</reference>